<keyword evidence="7" id="KW-0862">Zinc</keyword>
<dbReference type="InterPro" id="IPR006329">
    <property type="entry name" value="AMPD"/>
</dbReference>
<keyword evidence="9" id="KW-1133">Transmembrane helix</keyword>
<evidence type="ECO:0000256" key="7">
    <source>
        <dbReference type="ARBA" id="ARBA00022833"/>
    </source>
</evidence>
<dbReference type="GeneID" id="17253940"/>
<dbReference type="Proteomes" id="UP000013827">
    <property type="component" value="Unassembled WGS sequence"/>
</dbReference>
<evidence type="ECO:0000256" key="8">
    <source>
        <dbReference type="SAM" id="MobiDB-lite"/>
    </source>
</evidence>
<evidence type="ECO:0000256" key="6">
    <source>
        <dbReference type="ARBA" id="ARBA00022801"/>
    </source>
</evidence>
<keyword evidence="9" id="KW-0812">Transmembrane</keyword>
<dbReference type="GO" id="GO:0046872">
    <property type="term" value="F:metal ion binding"/>
    <property type="evidence" value="ECO:0007669"/>
    <property type="project" value="UniProtKB-KW"/>
</dbReference>
<dbReference type="PANTHER" id="PTHR11359:SF0">
    <property type="entry name" value="AMP DEAMINASE"/>
    <property type="match status" value="1"/>
</dbReference>
<protein>
    <recommendedName>
        <fullName evidence="4">AMP deaminase</fullName>
        <ecNumber evidence="4">3.5.4.6</ecNumber>
    </recommendedName>
</protein>
<dbReference type="InterPro" id="IPR032466">
    <property type="entry name" value="Metal_Hydrolase"/>
</dbReference>
<dbReference type="GO" id="GO:0046033">
    <property type="term" value="P:AMP metabolic process"/>
    <property type="evidence" value="ECO:0007669"/>
    <property type="project" value="TreeGrafter"/>
</dbReference>
<accession>A0A0D3I954</accession>
<dbReference type="UniPathway" id="UPA00591">
    <property type="reaction ID" value="UER00663"/>
</dbReference>
<evidence type="ECO:0000313" key="11">
    <source>
        <dbReference type="Proteomes" id="UP000013827"/>
    </source>
</evidence>
<keyword evidence="5" id="KW-0479">Metal-binding</keyword>
<feature type="region of interest" description="Disordered" evidence="8">
    <location>
        <begin position="718"/>
        <end position="753"/>
    </location>
</feature>
<dbReference type="SUPFAM" id="SSF51556">
    <property type="entry name" value="Metallo-dependent hydrolases"/>
    <property type="match status" value="1"/>
</dbReference>
<evidence type="ECO:0000313" key="10">
    <source>
        <dbReference type="EnsemblProtists" id="EOD07789"/>
    </source>
</evidence>
<dbReference type="PROSITE" id="PS00485">
    <property type="entry name" value="A_DEAMINASE"/>
    <property type="match status" value="1"/>
</dbReference>
<evidence type="ECO:0000256" key="5">
    <source>
        <dbReference type="ARBA" id="ARBA00022723"/>
    </source>
</evidence>
<feature type="region of interest" description="Disordered" evidence="8">
    <location>
        <begin position="1"/>
        <end position="71"/>
    </location>
</feature>
<dbReference type="Gene3D" id="4.10.800.20">
    <property type="match status" value="1"/>
</dbReference>
<evidence type="ECO:0000256" key="9">
    <source>
        <dbReference type="SAM" id="Phobius"/>
    </source>
</evidence>
<dbReference type="AlphaFoldDB" id="A0A0D3I954"/>
<evidence type="ECO:0000256" key="2">
    <source>
        <dbReference type="ARBA" id="ARBA00004955"/>
    </source>
</evidence>
<dbReference type="PANTHER" id="PTHR11359">
    <property type="entry name" value="AMP DEAMINASE"/>
    <property type="match status" value="1"/>
</dbReference>
<keyword evidence="11" id="KW-1185">Reference proteome</keyword>
<dbReference type="EnsemblProtists" id="EOD07789">
    <property type="protein sequence ID" value="EOD07789"/>
    <property type="gene ID" value="EMIHUDRAFT_121059"/>
</dbReference>
<evidence type="ECO:0000256" key="3">
    <source>
        <dbReference type="ARBA" id="ARBA00006676"/>
    </source>
</evidence>
<dbReference type="eggNOG" id="KOG1096">
    <property type="taxonomic scope" value="Eukaryota"/>
</dbReference>
<name>A0A0D3I954_EMIH1</name>
<feature type="transmembrane region" description="Helical" evidence="9">
    <location>
        <begin position="791"/>
        <end position="812"/>
    </location>
</feature>
<dbReference type="PaxDb" id="2903-EOD07789"/>
<evidence type="ECO:0000256" key="4">
    <source>
        <dbReference type="ARBA" id="ARBA00012775"/>
    </source>
</evidence>
<comment type="cofactor">
    <cofactor evidence="1">
        <name>Zn(2+)</name>
        <dbReference type="ChEBI" id="CHEBI:29105"/>
    </cofactor>
</comment>
<organism evidence="10 11">
    <name type="scientific">Emiliania huxleyi (strain CCMP1516)</name>
    <dbReference type="NCBI Taxonomy" id="280463"/>
    <lineage>
        <taxon>Eukaryota</taxon>
        <taxon>Haptista</taxon>
        <taxon>Haptophyta</taxon>
        <taxon>Prymnesiophyceae</taxon>
        <taxon>Isochrysidales</taxon>
        <taxon>Noelaerhabdaceae</taxon>
        <taxon>Emiliania</taxon>
    </lineage>
</organism>
<proteinExistence type="inferred from homology"/>
<dbReference type="Gene3D" id="3.20.20.140">
    <property type="entry name" value="Metal-dependent hydrolases"/>
    <property type="match status" value="1"/>
</dbReference>
<feature type="compositionally biased region" description="Polar residues" evidence="8">
    <location>
        <begin position="35"/>
        <end position="45"/>
    </location>
</feature>
<dbReference type="STRING" id="2903.R1DGA9"/>
<dbReference type="Pfam" id="PF19326">
    <property type="entry name" value="AMP_deaminase"/>
    <property type="match status" value="1"/>
</dbReference>
<dbReference type="EC" id="3.5.4.6" evidence="4"/>
<dbReference type="RefSeq" id="XP_005760218.1">
    <property type="nucleotide sequence ID" value="XM_005760161.1"/>
</dbReference>
<reference evidence="10" key="2">
    <citation type="submission" date="2024-10" db="UniProtKB">
        <authorList>
            <consortium name="EnsemblProtists"/>
        </authorList>
    </citation>
    <scope>IDENTIFICATION</scope>
</reference>
<comment type="similarity">
    <text evidence="3">Belongs to the metallo-dependent hydrolases superfamily. Adenosine and AMP deaminases family.</text>
</comment>
<dbReference type="GO" id="GO:0003876">
    <property type="term" value="F:AMP deaminase activity"/>
    <property type="evidence" value="ECO:0007669"/>
    <property type="project" value="UniProtKB-EC"/>
</dbReference>
<dbReference type="InterPro" id="IPR006650">
    <property type="entry name" value="A/AMP_deam_AS"/>
</dbReference>
<keyword evidence="9" id="KW-0472">Membrane</keyword>
<evidence type="ECO:0000256" key="1">
    <source>
        <dbReference type="ARBA" id="ARBA00001947"/>
    </source>
</evidence>
<comment type="pathway">
    <text evidence="2">Purine metabolism; IMP biosynthesis via salvage pathway; IMP from AMP: step 1/1.</text>
</comment>
<sequence length="818" mass="91720">MQSIAGAPAANRSPLGRAASSPAPPPRPIALPAATSTSGLVSPSPQEEAPRHKPAPPLSLPDNGPLVPPDTMWETMAEQQRELHDEEVSRVCAKLRQAVALRDKYRQPVERDEWQLGVDRRLTDDGLVPCSEDGSPGYDPFTPPTPVNSKRFDFKMHAGGTASPSASKLADSEPPLGGRNPDDCAFEPPPSFSKYTADLALLMRICADPAVNSFAWRRLQRLESRFHLHVMEHEQRETTEQRKAQRRTATRHYDLFTTVDGHLLRFIKKKCRVAPHEVVTHSADGKPVTLQNVFEQMGTTPHDLNLDALGMHADTSTFCRFDKFNLKYNPLGARERAAMQPRSSRGASNLRNIFLKTDNHLKGRYFAEVTRELFDDLKESKYQNTEYRISIYGRERSEWDSLAEWIVDHALYSNNNRWVPRLYGMYHAKGMLPNFKAFLENLFVPLFEVSVNPESHPKLHLMLQQTVAFDLVDDESKPEGPLPTHDSPAPLPENWFAANPHYSYYCYFVYANLYTLNQLRRTKGLSTFCFRPHAGEAGDLNHLHITFLTARGINHGINLRKTPSLTYLYYLCQIGLALSPLSNNALFLRLSKNPFQEFFARGLNVSLSTDDPLMFHHTKEPLMEEYCVWRLSSCDLAEIARNSVLQSSFEPCVKAAWIGRNYRLGGTEGNDIQKTNLPNLRERHLLVTCRVVPCAISTLPPSVRSTPVMRVTTADITAAHDEFGAPPSPSEKSPGLRRRRDSRSKAADDASNRVTEAVLEQAVEATRRRAEEAQRRWAERQQAAQRAPPPLAAFGAALAAAVGTGVLIGAALTRLKRA</sequence>
<dbReference type="KEGG" id="ehx:EMIHUDRAFT_121059"/>
<reference evidence="11" key="1">
    <citation type="journal article" date="2013" name="Nature">
        <title>Pan genome of the phytoplankton Emiliania underpins its global distribution.</title>
        <authorList>
            <person name="Read B.A."/>
            <person name="Kegel J."/>
            <person name="Klute M.J."/>
            <person name="Kuo A."/>
            <person name="Lefebvre S.C."/>
            <person name="Maumus F."/>
            <person name="Mayer C."/>
            <person name="Miller J."/>
            <person name="Monier A."/>
            <person name="Salamov A."/>
            <person name="Young J."/>
            <person name="Aguilar M."/>
            <person name="Claverie J.M."/>
            <person name="Frickenhaus S."/>
            <person name="Gonzalez K."/>
            <person name="Herman E.K."/>
            <person name="Lin Y.C."/>
            <person name="Napier J."/>
            <person name="Ogata H."/>
            <person name="Sarno A.F."/>
            <person name="Shmutz J."/>
            <person name="Schroeder D."/>
            <person name="de Vargas C."/>
            <person name="Verret F."/>
            <person name="von Dassow P."/>
            <person name="Valentin K."/>
            <person name="Van de Peer Y."/>
            <person name="Wheeler G."/>
            <person name="Dacks J.B."/>
            <person name="Delwiche C.F."/>
            <person name="Dyhrman S.T."/>
            <person name="Glockner G."/>
            <person name="John U."/>
            <person name="Richards T."/>
            <person name="Worden A.Z."/>
            <person name="Zhang X."/>
            <person name="Grigoriev I.V."/>
            <person name="Allen A.E."/>
            <person name="Bidle K."/>
            <person name="Borodovsky M."/>
            <person name="Bowler C."/>
            <person name="Brownlee C."/>
            <person name="Cock J.M."/>
            <person name="Elias M."/>
            <person name="Gladyshev V.N."/>
            <person name="Groth M."/>
            <person name="Guda C."/>
            <person name="Hadaegh A."/>
            <person name="Iglesias-Rodriguez M.D."/>
            <person name="Jenkins J."/>
            <person name="Jones B.M."/>
            <person name="Lawson T."/>
            <person name="Leese F."/>
            <person name="Lindquist E."/>
            <person name="Lobanov A."/>
            <person name="Lomsadze A."/>
            <person name="Malik S.B."/>
            <person name="Marsh M.E."/>
            <person name="Mackinder L."/>
            <person name="Mock T."/>
            <person name="Mueller-Roeber B."/>
            <person name="Pagarete A."/>
            <person name="Parker M."/>
            <person name="Probert I."/>
            <person name="Quesneville H."/>
            <person name="Raines C."/>
            <person name="Rensing S.A."/>
            <person name="Riano-Pachon D.M."/>
            <person name="Richier S."/>
            <person name="Rokitta S."/>
            <person name="Shiraiwa Y."/>
            <person name="Soanes D.M."/>
            <person name="van der Giezen M."/>
            <person name="Wahlund T.M."/>
            <person name="Williams B."/>
            <person name="Wilson W."/>
            <person name="Wolfe G."/>
            <person name="Wurch L.L."/>
        </authorList>
    </citation>
    <scope>NUCLEOTIDE SEQUENCE</scope>
</reference>
<feature type="compositionally biased region" description="Low complexity" evidence="8">
    <location>
        <begin position="12"/>
        <end position="21"/>
    </location>
</feature>
<feature type="region of interest" description="Disordered" evidence="8">
    <location>
        <begin position="155"/>
        <end position="187"/>
    </location>
</feature>
<dbReference type="HOGENOM" id="CLU_345612_0_0_1"/>
<dbReference type="GO" id="GO:0032264">
    <property type="term" value="P:IMP salvage"/>
    <property type="evidence" value="ECO:0007669"/>
    <property type="project" value="InterPro"/>
</dbReference>
<keyword evidence="6" id="KW-0378">Hydrolase</keyword>
<dbReference type="GO" id="GO:0005829">
    <property type="term" value="C:cytosol"/>
    <property type="evidence" value="ECO:0007669"/>
    <property type="project" value="TreeGrafter"/>
</dbReference>